<dbReference type="EMBL" id="FPKV01000003">
    <property type="protein sequence ID" value="SFZ93543.1"/>
    <property type="molecule type" value="Genomic_DNA"/>
</dbReference>
<organism evidence="2 3">
    <name type="scientific">Flaviramulus basaltis</name>
    <dbReference type="NCBI Taxonomy" id="369401"/>
    <lineage>
        <taxon>Bacteria</taxon>
        <taxon>Pseudomonadati</taxon>
        <taxon>Bacteroidota</taxon>
        <taxon>Flavobacteriia</taxon>
        <taxon>Flavobacteriales</taxon>
        <taxon>Flavobacteriaceae</taxon>
        <taxon>Flaviramulus</taxon>
    </lineage>
</organism>
<protein>
    <submittedName>
        <fullName evidence="2">Ectoine hydroxylase-related dioxygenase, phytanoyl-CoA dioxygenase (PhyH) family</fullName>
    </submittedName>
</protein>
<dbReference type="OrthoDB" id="9814777at2"/>
<dbReference type="Pfam" id="PF05721">
    <property type="entry name" value="PhyH"/>
    <property type="match status" value="1"/>
</dbReference>
<gene>
    <name evidence="2" type="ORF">SAMN05428642_103194</name>
</gene>
<dbReference type="SUPFAM" id="SSF51197">
    <property type="entry name" value="Clavaminate synthase-like"/>
    <property type="match status" value="1"/>
</dbReference>
<evidence type="ECO:0000256" key="1">
    <source>
        <dbReference type="ARBA" id="ARBA00001954"/>
    </source>
</evidence>
<dbReference type="Proteomes" id="UP000182544">
    <property type="component" value="Unassembled WGS sequence"/>
</dbReference>
<dbReference type="RefSeq" id="WP_072402831.1">
    <property type="nucleotide sequence ID" value="NZ_FPKV01000003.1"/>
</dbReference>
<evidence type="ECO:0000313" key="2">
    <source>
        <dbReference type="EMBL" id="SFZ93543.1"/>
    </source>
</evidence>
<dbReference type="PANTHER" id="PTHR20883">
    <property type="entry name" value="PHYTANOYL-COA DIOXYGENASE DOMAIN CONTAINING 1"/>
    <property type="match status" value="1"/>
</dbReference>
<dbReference type="GO" id="GO:0016706">
    <property type="term" value="F:2-oxoglutarate-dependent dioxygenase activity"/>
    <property type="evidence" value="ECO:0007669"/>
    <property type="project" value="UniProtKB-ARBA"/>
</dbReference>
<comment type="cofactor">
    <cofactor evidence="1">
        <name>Fe(2+)</name>
        <dbReference type="ChEBI" id="CHEBI:29033"/>
    </cofactor>
</comment>
<reference evidence="2 3" key="1">
    <citation type="submission" date="2016-10" db="EMBL/GenBank/DDBJ databases">
        <authorList>
            <person name="de Groot N.N."/>
        </authorList>
    </citation>
    <scope>NUCLEOTIDE SEQUENCE [LARGE SCALE GENOMIC DNA]</scope>
    <source>
        <strain evidence="2 3">DSM 18180</strain>
    </source>
</reference>
<keyword evidence="2" id="KW-0560">Oxidoreductase</keyword>
<sequence>MITASILNENYPLKKEQIAFYKKNRFIKLKDVLDKKTLAHFSEIITKKVEELNDVEAPLESRSTYGKAFLQLFNLWTKNATIKSLIFSKRMAKIASDLMQVDGVRLYHDQALFKEAKGGITPWHSDQHYWPLQTDKTVTAWIPLQATPLDMGPLEFSAGSHKILDGRDLSISDESEIAIQKRLKVTDFKHVIEPFDAGEVSFHSGWVFHRAGANTTNDMRKVMTIIYMDKEMKLKKPSNDGQINDWNTWCPGAKVGEIINSPLNPILY</sequence>
<proteinExistence type="predicted"/>
<dbReference type="Gene3D" id="2.60.120.620">
    <property type="entry name" value="q2cbj1_9rhob like domain"/>
    <property type="match status" value="1"/>
</dbReference>
<dbReference type="GO" id="GO:0005506">
    <property type="term" value="F:iron ion binding"/>
    <property type="evidence" value="ECO:0007669"/>
    <property type="project" value="UniProtKB-ARBA"/>
</dbReference>
<keyword evidence="2" id="KW-0223">Dioxygenase</keyword>
<accession>A0A1K2IME7</accession>
<keyword evidence="3" id="KW-1185">Reference proteome</keyword>
<dbReference type="PANTHER" id="PTHR20883:SF48">
    <property type="entry name" value="ECTOINE DIOXYGENASE"/>
    <property type="match status" value="1"/>
</dbReference>
<dbReference type="AlphaFoldDB" id="A0A1K2IME7"/>
<evidence type="ECO:0000313" key="3">
    <source>
        <dbReference type="Proteomes" id="UP000182544"/>
    </source>
</evidence>
<dbReference type="STRING" id="369401.SAMN05428642_103194"/>
<name>A0A1K2IME7_9FLAO</name>
<dbReference type="InterPro" id="IPR008775">
    <property type="entry name" value="Phytyl_CoA_dOase-like"/>
</dbReference>